<reference evidence="1" key="2">
    <citation type="journal article" date="2019" name="IMA Fungus">
        <title>Genome sequencing and comparison of five Tilletia species to identify candidate genes for the detection of regulated species infecting wheat.</title>
        <authorList>
            <person name="Nguyen H.D.T."/>
            <person name="Sultana T."/>
            <person name="Kesanakurti P."/>
            <person name="Hambleton S."/>
        </authorList>
    </citation>
    <scope>NUCLEOTIDE SEQUENCE</scope>
    <source>
        <strain evidence="1">DAOMC 236416</strain>
    </source>
</reference>
<dbReference type="InterPro" id="IPR053354">
    <property type="entry name" value="MGDG_epimerase"/>
</dbReference>
<evidence type="ECO:0000313" key="1">
    <source>
        <dbReference type="EMBL" id="KAE8249627.1"/>
    </source>
</evidence>
<keyword evidence="2" id="KW-1185">Reference proteome</keyword>
<dbReference type="AlphaFoldDB" id="A0A177TFH2"/>
<reference evidence="1" key="1">
    <citation type="submission" date="2016-04" db="EMBL/GenBank/DDBJ databases">
        <authorList>
            <person name="Nguyen H.D."/>
            <person name="Samba Siva P."/>
            <person name="Cullis J."/>
            <person name="Levesque C.A."/>
            <person name="Hambleton S."/>
        </authorList>
    </citation>
    <scope>NUCLEOTIDE SEQUENCE</scope>
    <source>
        <strain evidence="1">DAOMC 236416</strain>
    </source>
</reference>
<sequence>MNLIKDLVNKVAIDDANRHHVGRPAAEYLPTIWTTQSTKTDFDIKQHNQDYPRGCGPLWTQHLVSLSGQLIPTLFVGKEDVFYVLRPSPSELAGIKLFDDLRASTAQIRSLGSFQTTFESFCGFELKGLDWSNLFIAGGSVLAALTTKDTASFFNELKASDIDIFLYGLDFRQASRKLCHISEVLRANIKNFDCTYLVERGVGVISFVPGLGSGGRKIQVVLRLSANPAAILAGFDFDQVCLGYDGSEVWLSLRAARALYTGYTVTSGAIGSSFAARVIKYACRGYGVIVKPDHGGRLLVQLLQKLVDQDETSVKTLYTEQLWYTLGNFKYVYNLMKQRRSTLWTHSFSSLVTLASLWKVAHGACRIPELLVHVGNAQSLYGAYEVAGVVGHQFDSRDWMEVLVKLVPSLEGTSPLPSTSVWKLTSGKVTKNVMGQRITMVVILPLHVRANLALMAPSVCGPGSLVQVRGSTGLTDTDGIRMEVCLWHVDARNMWQPPKGLSAQVHQFLVRSSMITAWTIGKVATGAPWLKMRHGRALEQSQRHSANPATLDEASRAAWLRE</sequence>
<dbReference type="PANTHER" id="PTHR43558">
    <property type="entry name" value="REDUCTASE, PUTATIVE (AFU_ORTHOLOGUE AFUA_3G10540)-RELATED"/>
    <property type="match status" value="1"/>
</dbReference>
<proteinExistence type="predicted"/>
<dbReference type="Proteomes" id="UP000077521">
    <property type="component" value="Unassembled WGS sequence"/>
</dbReference>
<dbReference type="OrthoDB" id="539213at2759"/>
<protein>
    <submittedName>
        <fullName evidence="1">Uncharacterized protein</fullName>
    </submittedName>
</protein>
<dbReference type="EMBL" id="LWDF02000377">
    <property type="protein sequence ID" value="KAE8249627.1"/>
    <property type="molecule type" value="Genomic_DNA"/>
</dbReference>
<accession>A0A177TFH2</accession>
<gene>
    <name evidence="1" type="ORF">A4X13_0g5134</name>
</gene>
<organism evidence="1 2">
    <name type="scientific">Tilletia indica</name>
    <dbReference type="NCBI Taxonomy" id="43049"/>
    <lineage>
        <taxon>Eukaryota</taxon>
        <taxon>Fungi</taxon>
        <taxon>Dikarya</taxon>
        <taxon>Basidiomycota</taxon>
        <taxon>Ustilaginomycotina</taxon>
        <taxon>Exobasidiomycetes</taxon>
        <taxon>Tilletiales</taxon>
        <taxon>Tilletiaceae</taxon>
        <taxon>Tilletia</taxon>
    </lineage>
</organism>
<comment type="caution">
    <text evidence="1">The sequence shown here is derived from an EMBL/GenBank/DDBJ whole genome shotgun (WGS) entry which is preliminary data.</text>
</comment>
<dbReference type="PANTHER" id="PTHR43558:SF6">
    <property type="entry name" value="REDUCTASE, PUTATIVE (AFU_ORTHOLOGUE AFUA_3G10540)-RELATED"/>
    <property type="match status" value="1"/>
</dbReference>
<name>A0A177TFH2_9BASI</name>
<evidence type="ECO:0000313" key="2">
    <source>
        <dbReference type="Proteomes" id="UP000077521"/>
    </source>
</evidence>